<dbReference type="Gene3D" id="1.20.1250.20">
    <property type="entry name" value="MFS general substrate transporter like domains"/>
    <property type="match status" value="1"/>
</dbReference>
<feature type="transmembrane region" description="Helical" evidence="6">
    <location>
        <begin position="53"/>
        <end position="76"/>
    </location>
</feature>
<evidence type="ECO:0000256" key="3">
    <source>
        <dbReference type="ARBA" id="ARBA00022989"/>
    </source>
</evidence>
<protein>
    <submittedName>
        <fullName evidence="8">Metabolite transport protein YyaJ</fullName>
    </submittedName>
</protein>
<comment type="caution">
    <text evidence="8">The sequence shown here is derived from an EMBL/GenBank/DDBJ whole genome shotgun (WGS) entry which is preliminary data.</text>
</comment>
<feature type="domain" description="Major facilitator superfamily (MFS) profile" evidence="7">
    <location>
        <begin position="22"/>
        <end position="437"/>
    </location>
</feature>
<dbReference type="InterPro" id="IPR020846">
    <property type="entry name" value="MFS_dom"/>
</dbReference>
<dbReference type="InterPro" id="IPR005829">
    <property type="entry name" value="Sugar_transporter_CS"/>
</dbReference>
<name>A0A9W6KXR4_9PSEU</name>
<dbReference type="EMBL" id="BSFQ01000002">
    <property type="protein sequence ID" value="GLL09623.1"/>
    <property type="molecule type" value="Genomic_DNA"/>
</dbReference>
<dbReference type="GO" id="GO:0005886">
    <property type="term" value="C:plasma membrane"/>
    <property type="evidence" value="ECO:0007669"/>
    <property type="project" value="UniProtKB-SubCell"/>
</dbReference>
<sequence length="465" mass="49192">MSALRLSARLDRLPIGRFHRRVLLALAVAFVFEFGDLNTFAYAAPALQQHLHLTVAEIAFVTSAAFLGMFLGAVGGGRFADAVGRRRALLLSVTFFSVSSLLNAVVSTVPTLAAARLLTGIGLSAMTIAATAYLCEVMPARLRGRMQSAVMAIGLVGIPIMSFAARGIVPLGTETWRWVFVFGALGVLALPLIARLPESPRWLHQHGMHERAAAAVDRIEKATAADPGSLPPLPPTPDVAPSTSRPGYRALFRGPLGRRTLMLAVVWVFQTLGFYGFVAWVPTLLAAHGFDLVHSLTFSALTTLGAVPGALLAWPLSDRFGRKTPIALIATGIAACGLAYGLTFNPVAIVVFGFLVNALTQTFAALLYAYTPELYPTELRSSGNGLVYGVGRLANILGPMIVAAVFGTFGYSPVFLYIAGSWAIVALTVALFGPRTGMQQLENLQGADSAPAQSVLPGPPVPATR</sequence>
<feature type="transmembrane region" description="Helical" evidence="6">
    <location>
        <begin position="261"/>
        <end position="280"/>
    </location>
</feature>
<reference evidence="8" key="1">
    <citation type="journal article" date="2014" name="Int. J. Syst. Evol. Microbiol.">
        <title>Complete genome sequence of Corynebacterium casei LMG S-19264T (=DSM 44701T), isolated from a smear-ripened cheese.</title>
        <authorList>
            <consortium name="US DOE Joint Genome Institute (JGI-PGF)"/>
            <person name="Walter F."/>
            <person name="Albersmeier A."/>
            <person name="Kalinowski J."/>
            <person name="Ruckert C."/>
        </authorList>
    </citation>
    <scope>NUCLEOTIDE SEQUENCE</scope>
    <source>
        <strain evidence="8">VKM Ac-1069</strain>
    </source>
</reference>
<evidence type="ECO:0000313" key="8">
    <source>
        <dbReference type="EMBL" id="GLL09623.1"/>
    </source>
</evidence>
<feature type="transmembrane region" description="Helical" evidence="6">
    <location>
        <begin position="349"/>
        <end position="370"/>
    </location>
</feature>
<evidence type="ECO:0000256" key="5">
    <source>
        <dbReference type="SAM" id="MobiDB-lite"/>
    </source>
</evidence>
<feature type="transmembrane region" description="Helical" evidence="6">
    <location>
        <begin position="149"/>
        <end position="169"/>
    </location>
</feature>
<dbReference type="AlphaFoldDB" id="A0A9W6KXR4"/>
<dbReference type="InterPro" id="IPR036259">
    <property type="entry name" value="MFS_trans_sf"/>
</dbReference>
<dbReference type="PANTHER" id="PTHR23508">
    <property type="entry name" value="CARBOXYLIC ACID TRANSPORTER PROTEIN HOMOLOG"/>
    <property type="match status" value="1"/>
</dbReference>
<feature type="compositionally biased region" description="Pro residues" evidence="5">
    <location>
        <begin position="229"/>
        <end position="238"/>
    </location>
</feature>
<feature type="transmembrane region" description="Helical" evidence="6">
    <location>
        <begin position="326"/>
        <end position="343"/>
    </location>
</feature>
<dbReference type="RefSeq" id="WP_051736665.1">
    <property type="nucleotide sequence ID" value="NZ_BAAAUZ010000013.1"/>
</dbReference>
<feature type="transmembrane region" description="Helical" evidence="6">
    <location>
        <begin position="175"/>
        <end position="194"/>
    </location>
</feature>
<evidence type="ECO:0000256" key="6">
    <source>
        <dbReference type="SAM" id="Phobius"/>
    </source>
</evidence>
<comment type="subcellular location">
    <subcellularLocation>
        <location evidence="1">Cell membrane</location>
        <topology evidence="1">Multi-pass membrane protein</topology>
    </subcellularLocation>
</comment>
<feature type="transmembrane region" description="Helical" evidence="6">
    <location>
        <begin position="113"/>
        <end position="137"/>
    </location>
</feature>
<dbReference type="Pfam" id="PF00083">
    <property type="entry name" value="Sugar_tr"/>
    <property type="match status" value="1"/>
</dbReference>
<gene>
    <name evidence="8" type="primary">yyaJ_2</name>
    <name evidence="8" type="ORF">GCM10017577_07630</name>
</gene>
<keyword evidence="3 6" id="KW-1133">Transmembrane helix</keyword>
<feature type="region of interest" description="Disordered" evidence="5">
    <location>
        <begin position="224"/>
        <end position="244"/>
    </location>
</feature>
<evidence type="ECO:0000256" key="2">
    <source>
        <dbReference type="ARBA" id="ARBA00022692"/>
    </source>
</evidence>
<proteinExistence type="predicted"/>
<feature type="transmembrane region" description="Helical" evidence="6">
    <location>
        <begin position="390"/>
        <end position="409"/>
    </location>
</feature>
<keyword evidence="9" id="KW-1185">Reference proteome</keyword>
<evidence type="ECO:0000259" key="7">
    <source>
        <dbReference type="PROSITE" id="PS50850"/>
    </source>
</evidence>
<feature type="transmembrane region" description="Helical" evidence="6">
    <location>
        <begin position="88"/>
        <end position="107"/>
    </location>
</feature>
<keyword evidence="4 6" id="KW-0472">Membrane</keyword>
<evidence type="ECO:0000256" key="4">
    <source>
        <dbReference type="ARBA" id="ARBA00023136"/>
    </source>
</evidence>
<dbReference type="PANTHER" id="PTHR23508:SF10">
    <property type="entry name" value="CARBOXYLIC ACID TRANSPORTER PROTEIN HOMOLOG"/>
    <property type="match status" value="1"/>
</dbReference>
<dbReference type="CDD" id="cd17316">
    <property type="entry name" value="MFS_SV2_like"/>
    <property type="match status" value="1"/>
</dbReference>
<dbReference type="PROSITE" id="PS00216">
    <property type="entry name" value="SUGAR_TRANSPORT_1"/>
    <property type="match status" value="1"/>
</dbReference>
<keyword evidence="2 6" id="KW-0812">Transmembrane</keyword>
<dbReference type="GO" id="GO:0046943">
    <property type="term" value="F:carboxylic acid transmembrane transporter activity"/>
    <property type="evidence" value="ECO:0007669"/>
    <property type="project" value="TreeGrafter"/>
</dbReference>
<evidence type="ECO:0000256" key="1">
    <source>
        <dbReference type="ARBA" id="ARBA00004651"/>
    </source>
</evidence>
<dbReference type="SUPFAM" id="SSF103473">
    <property type="entry name" value="MFS general substrate transporter"/>
    <property type="match status" value="1"/>
</dbReference>
<dbReference type="Proteomes" id="UP001143463">
    <property type="component" value="Unassembled WGS sequence"/>
</dbReference>
<feature type="transmembrane region" description="Helical" evidence="6">
    <location>
        <begin position="415"/>
        <end position="433"/>
    </location>
</feature>
<dbReference type="InterPro" id="IPR005828">
    <property type="entry name" value="MFS_sugar_transport-like"/>
</dbReference>
<dbReference type="PROSITE" id="PS50850">
    <property type="entry name" value="MFS"/>
    <property type="match status" value="1"/>
</dbReference>
<organism evidence="8 9">
    <name type="scientific">Pseudonocardia halophobica</name>
    <dbReference type="NCBI Taxonomy" id="29401"/>
    <lineage>
        <taxon>Bacteria</taxon>
        <taxon>Bacillati</taxon>
        <taxon>Actinomycetota</taxon>
        <taxon>Actinomycetes</taxon>
        <taxon>Pseudonocardiales</taxon>
        <taxon>Pseudonocardiaceae</taxon>
        <taxon>Pseudonocardia</taxon>
    </lineage>
</organism>
<feature type="transmembrane region" description="Helical" evidence="6">
    <location>
        <begin position="292"/>
        <end position="314"/>
    </location>
</feature>
<evidence type="ECO:0000313" key="9">
    <source>
        <dbReference type="Proteomes" id="UP001143463"/>
    </source>
</evidence>
<accession>A0A9W6KXR4</accession>
<reference evidence="8" key="2">
    <citation type="submission" date="2023-01" db="EMBL/GenBank/DDBJ databases">
        <authorList>
            <person name="Sun Q."/>
            <person name="Evtushenko L."/>
        </authorList>
    </citation>
    <scope>NUCLEOTIDE SEQUENCE</scope>
    <source>
        <strain evidence="8">VKM Ac-1069</strain>
    </source>
</reference>